<organism evidence="8 9">
    <name type="scientific">Bhargavaea ullalensis</name>
    <dbReference type="NCBI Taxonomy" id="1265685"/>
    <lineage>
        <taxon>Bacteria</taxon>
        <taxon>Bacillati</taxon>
        <taxon>Bacillota</taxon>
        <taxon>Bacilli</taxon>
        <taxon>Bacillales</taxon>
        <taxon>Caryophanaceae</taxon>
        <taxon>Bhargavaea</taxon>
    </lineage>
</organism>
<reference evidence="8 9" key="1">
    <citation type="submission" date="2024-06" db="EMBL/GenBank/DDBJ databases">
        <title>Genomic Encyclopedia of Type Strains, Phase IV (KMG-IV): sequencing the most valuable type-strain genomes for metagenomic binning, comparative biology and taxonomic classification.</title>
        <authorList>
            <person name="Goeker M."/>
        </authorList>
    </citation>
    <scope>NUCLEOTIDE SEQUENCE [LARGE SCALE GENOMIC DNA]</scope>
    <source>
        <strain evidence="8 9">DSM 26128</strain>
    </source>
</reference>
<feature type="domain" description="Cardiolipin synthase N-terminal" evidence="7">
    <location>
        <begin position="24"/>
        <end position="66"/>
    </location>
</feature>
<keyword evidence="3 6" id="KW-0812">Transmembrane</keyword>
<protein>
    <recommendedName>
        <fullName evidence="7">Cardiolipin synthase N-terminal domain-containing protein</fullName>
    </recommendedName>
</protein>
<name>A0ABV2GFM9_9BACL</name>
<evidence type="ECO:0000256" key="2">
    <source>
        <dbReference type="ARBA" id="ARBA00022475"/>
    </source>
</evidence>
<evidence type="ECO:0000256" key="3">
    <source>
        <dbReference type="ARBA" id="ARBA00022692"/>
    </source>
</evidence>
<dbReference type="InterPro" id="IPR027379">
    <property type="entry name" value="CLS_N"/>
</dbReference>
<keyword evidence="4 6" id="KW-1133">Transmembrane helix</keyword>
<dbReference type="EMBL" id="JBEPLW010000036">
    <property type="protein sequence ID" value="MET3576847.1"/>
    <property type="molecule type" value="Genomic_DNA"/>
</dbReference>
<evidence type="ECO:0000256" key="1">
    <source>
        <dbReference type="ARBA" id="ARBA00004651"/>
    </source>
</evidence>
<evidence type="ECO:0000256" key="5">
    <source>
        <dbReference type="ARBA" id="ARBA00023136"/>
    </source>
</evidence>
<gene>
    <name evidence="8" type="ORF">ABID49_002779</name>
</gene>
<evidence type="ECO:0000256" key="4">
    <source>
        <dbReference type="ARBA" id="ARBA00022989"/>
    </source>
</evidence>
<sequence>MPIKEMLAEVPWGLIWPLFVIELILKVIAFADLYRKRTANGPVYMWVLIVLFINTLGPILYFTIGRRHE</sequence>
<keyword evidence="2" id="KW-1003">Cell membrane</keyword>
<evidence type="ECO:0000313" key="9">
    <source>
        <dbReference type="Proteomes" id="UP001549099"/>
    </source>
</evidence>
<accession>A0ABV2GFM9</accession>
<proteinExistence type="predicted"/>
<comment type="caution">
    <text evidence="8">The sequence shown here is derived from an EMBL/GenBank/DDBJ whole genome shotgun (WGS) entry which is preliminary data.</text>
</comment>
<evidence type="ECO:0000256" key="6">
    <source>
        <dbReference type="SAM" id="Phobius"/>
    </source>
</evidence>
<feature type="transmembrane region" description="Helical" evidence="6">
    <location>
        <begin position="12"/>
        <end position="31"/>
    </location>
</feature>
<keyword evidence="5 6" id="KW-0472">Membrane</keyword>
<dbReference type="RefSeq" id="WP_354199264.1">
    <property type="nucleotide sequence ID" value="NZ_JBEPLW010000036.1"/>
</dbReference>
<comment type="subcellular location">
    <subcellularLocation>
        <location evidence="1">Cell membrane</location>
        <topology evidence="1">Multi-pass membrane protein</topology>
    </subcellularLocation>
</comment>
<dbReference type="Proteomes" id="UP001549099">
    <property type="component" value="Unassembled WGS sequence"/>
</dbReference>
<keyword evidence="9" id="KW-1185">Reference proteome</keyword>
<evidence type="ECO:0000313" key="8">
    <source>
        <dbReference type="EMBL" id="MET3576847.1"/>
    </source>
</evidence>
<evidence type="ECO:0000259" key="7">
    <source>
        <dbReference type="Pfam" id="PF13396"/>
    </source>
</evidence>
<feature type="transmembrane region" description="Helical" evidence="6">
    <location>
        <begin position="43"/>
        <end position="64"/>
    </location>
</feature>
<dbReference type="Pfam" id="PF13396">
    <property type="entry name" value="PLDc_N"/>
    <property type="match status" value="1"/>
</dbReference>